<dbReference type="OrthoDB" id="5450317at2"/>
<dbReference type="Proteomes" id="UP000011864">
    <property type="component" value="Chromosome"/>
</dbReference>
<dbReference type="PANTHER" id="PTHR43569:SF2">
    <property type="entry name" value="AMIDOHYDROLASE-RELATED DOMAIN-CONTAINING PROTEIN"/>
    <property type="match status" value="1"/>
</dbReference>
<dbReference type="STRING" id="1129794.C427_2351"/>
<keyword evidence="2" id="KW-1185">Reference proteome</keyword>
<dbReference type="PANTHER" id="PTHR43569">
    <property type="entry name" value="AMIDOHYDROLASE"/>
    <property type="match status" value="1"/>
</dbReference>
<proteinExistence type="predicted"/>
<evidence type="ECO:0000313" key="1">
    <source>
        <dbReference type="EMBL" id="AGH44460.1"/>
    </source>
</evidence>
<accession>M4RLG2</accession>
<sequence>MSAAKYLTSTGISKVDSHQHFWKLSRGHYNWLKPELTVLYKDFLPNQLERELYVNEVSQTILLQAEESEEEIYFMLGIAEVNKFVAGVVGWVDMEASNVLEKLAHFGESKYFKGIRPMLQNIDDVNWILKDELTPIFEFMIKNN</sequence>
<protein>
    <submittedName>
        <fullName evidence="1">Uncharacterized protein</fullName>
    </submittedName>
</protein>
<dbReference type="eggNOG" id="COG3618">
    <property type="taxonomic scope" value="Bacteria"/>
</dbReference>
<dbReference type="RefSeq" id="WP_015430756.1">
    <property type="nucleotide sequence ID" value="NC_020514.1"/>
</dbReference>
<dbReference type="InterPro" id="IPR032466">
    <property type="entry name" value="Metal_Hydrolase"/>
</dbReference>
<dbReference type="Gene3D" id="3.20.20.140">
    <property type="entry name" value="Metal-dependent hydrolases"/>
    <property type="match status" value="1"/>
</dbReference>
<dbReference type="EMBL" id="CP003837">
    <property type="protein sequence ID" value="AGH44460.1"/>
    <property type="molecule type" value="Genomic_DNA"/>
</dbReference>
<dbReference type="SUPFAM" id="SSF51556">
    <property type="entry name" value="Metallo-dependent hydrolases"/>
    <property type="match status" value="1"/>
</dbReference>
<dbReference type="PATRIC" id="fig|1129794.4.peg.2331"/>
<evidence type="ECO:0000313" key="2">
    <source>
        <dbReference type="Proteomes" id="UP000011864"/>
    </source>
</evidence>
<name>M4RLG2_9ALTE</name>
<dbReference type="AlphaFoldDB" id="M4RLG2"/>
<dbReference type="HOGENOM" id="CLU_1794636_0_0_6"/>
<dbReference type="InterPro" id="IPR052350">
    <property type="entry name" value="Metallo-dep_Lactonases"/>
</dbReference>
<gene>
    <name evidence="1" type="ORF">C427_2351</name>
</gene>
<dbReference type="KEGG" id="gps:C427_2351"/>
<reference evidence="1 2" key="1">
    <citation type="journal article" date="2013" name="Genome Announc.">
        <title>Complete Genome Sequence of Glaciecola psychrophila Strain 170T.</title>
        <authorList>
            <person name="Yin J."/>
            <person name="Chen J."/>
            <person name="Liu G."/>
            <person name="Yu Y."/>
            <person name="Song L."/>
            <person name="Wang X."/>
            <person name="Qu X."/>
        </authorList>
    </citation>
    <scope>NUCLEOTIDE SEQUENCE [LARGE SCALE GENOMIC DNA]</scope>
    <source>
        <strain evidence="1 2">170</strain>
    </source>
</reference>
<organism evidence="1 2">
    <name type="scientific">Paraglaciecola psychrophila 170</name>
    <dbReference type="NCBI Taxonomy" id="1129794"/>
    <lineage>
        <taxon>Bacteria</taxon>
        <taxon>Pseudomonadati</taxon>
        <taxon>Pseudomonadota</taxon>
        <taxon>Gammaproteobacteria</taxon>
        <taxon>Alteromonadales</taxon>
        <taxon>Alteromonadaceae</taxon>
        <taxon>Paraglaciecola</taxon>
    </lineage>
</organism>